<keyword evidence="3 4" id="KW-0862">Zinc</keyword>
<evidence type="ECO:0000313" key="6">
    <source>
        <dbReference type="EMBL" id="SHI02943.1"/>
    </source>
</evidence>
<accession>A0A1M5XUK2</accession>
<evidence type="ECO:0000256" key="3">
    <source>
        <dbReference type="PIRSR" id="PIRSR037505-2"/>
    </source>
</evidence>
<keyword evidence="2 4" id="KW-0808">Transferase</keyword>
<dbReference type="PROSITE" id="PS50970">
    <property type="entry name" value="HCY"/>
    <property type="match status" value="1"/>
</dbReference>
<dbReference type="GO" id="GO:0008168">
    <property type="term" value="F:methyltransferase activity"/>
    <property type="evidence" value="ECO:0007669"/>
    <property type="project" value="UniProtKB-UniRule"/>
</dbReference>
<dbReference type="InterPro" id="IPR003726">
    <property type="entry name" value="HCY_dom"/>
</dbReference>
<dbReference type="EMBL" id="FQXC01000008">
    <property type="protein sequence ID" value="SHI02943.1"/>
    <property type="molecule type" value="Genomic_DNA"/>
</dbReference>
<dbReference type="InterPro" id="IPR036589">
    <property type="entry name" value="HCY_dom_sf"/>
</dbReference>
<evidence type="ECO:0000259" key="5">
    <source>
        <dbReference type="PROSITE" id="PS50970"/>
    </source>
</evidence>
<evidence type="ECO:0000256" key="2">
    <source>
        <dbReference type="ARBA" id="ARBA00022679"/>
    </source>
</evidence>
<proteinExistence type="predicted"/>
<feature type="binding site" evidence="3 4">
    <location>
        <position position="200"/>
    </location>
    <ligand>
        <name>Zn(2+)</name>
        <dbReference type="ChEBI" id="CHEBI:29105"/>
    </ligand>
</feature>
<dbReference type="SUPFAM" id="SSF82282">
    <property type="entry name" value="Homocysteine S-methyltransferase"/>
    <property type="match status" value="1"/>
</dbReference>
<dbReference type="PIRSF" id="PIRSF037505">
    <property type="entry name" value="Betaine_HMT"/>
    <property type="match status" value="1"/>
</dbReference>
<protein>
    <submittedName>
        <fullName evidence="6">Homocysteine S-methyltransferase</fullName>
    </submittedName>
</protein>
<dbReference type="STRING" id="996342.SAMN05443551_4124"/>
<evidence type="ECO:0000256" key="4">
    <source>
        <dbReference type="PROSITE-ProRule" id="PRU00333"/>
    </source>
</evidence>
<evidence type="ECO:0000256" key="1">
    <source>
        <dbReference type="ARBA" id="ARBA00022603"/>
    </source>
</evidence>
<reference evidence="6 7" key="1">
    <citation type="submission" date="2016-11" db="EMBL/GenBank/DDBJ databases">
        <authorList>
            <person name="Jaros S."/>
            <person name="Januszkiewicz K."/>
            <person name="Wedrychowicz H."/>
        </authorList>
    </citation>
    <scope>NUCLEOTIDE SEQUENCE [LARGE SCALE GENOMIC DNA]</scope>
    <source>
        <strain evidence="6 7">DSM 29431</strain>
    </source>
</reference>
<feature type="binding site" evidence="3 4">
    <location>
        <position position="273"/>
    </location>
    <ligand>
        <name>Zn(2+)</name>
        <dbReference type="ChEBI" id="CHEBI:29105"/>
    </ligand>
</feature>
<dbReference type="AlphaFoldDB" id="A0A1M5XUK2"/>
<gene>
    <name evidence="6" type="ORF">SAMN05443551_4124</name>
</gene>
<dbReference type="PANTHER" id="PTHR11103">
    <property type="entry name" value="SLR1189 PROTEIN"/>
    <property type="match status" value="1"/>
</dbReference>
<name>A0A1M5XUK2_9RHOB</name>
<dbReference type="PANTHER" id="PTHR11103:SF18">
    <property type="entry name" value="SLR1189 PROTEIN"/>
    <property type="match status" value="1"/>
</dbReference>
<keyword evidence="1 4" id="KW-0489">Methyltransferase</keyword>
<dbReference type="Pfam" id="PF02574">
    <property type="entry name" value="S-methyl_trans"/>
    <property type="match status" value="1"/>
</dbReference>
<dbReference type="Gene3D" id="3.20.20.330">
    <property type="entry name" value="Homocysteine-binding-like domain"/>
    <property type="match status" value="1"/>
</dbReference>
<dbReference type="GO" id="GO:0032259">
    <property type="term" value="P:methylation"/>
    <property type="evidence" value="ECO:0007669"/>
    <property type="project" value="UniProtKB-KW"/>
</dbReference>
<dbReference type="GO" id="GO:0008270">
    <property type="term" value="F:zinc ion binding"/>
    <property type="evidence" value="ECO:0007669"/>
    <property type="project" value="InterPro"/>
</dbReference>
<sequence length="293" mass="31129">MTEITLLDGGMGQELVRRSGAKPTPLWATQVMIDAPHIVREVHDDYFKAGADVLTTNTYAVHRDRLAGTQFEDRFEELHRVALDMALAARDAHGAGLIAGSIGPLGQSYRADVQPEHEKAVALFDEVARLIAPDCDVLLLETVASVAQARAALEATVPHRKPVWIAFTVDDEDGTRLRSGELLSDAVAASGSAAALLANCSAPEAMPAALDMLGSAGKPTGAYANAFTQITKDFLKAKPTVDALTARRDMGPGVYADHAQIWADHGATLIGGCCETGPAHIAELARRFKKRAA</sequence>
<dbReference type="InterPro" id="IPR017226">
    <property type="entry name" value="BHMT-like"/>
</dbReference>
<keyword evidence="3 4" id="KW-0479">Metal-binding</keyword>
<evidence type="ECO:0000313" key="7">
    <source>
        <dbReference type="Proteomes" id="UP000184221"/>
    </source>
</evidence>
<dbReference type="Proteomes" id="UP000184221">
    <property type="component" value="Unassembled WGS sequence"/>
</dbReference>
<dbReference type="GO" id="GO:0009086">
    <property type="term" value="P:methionine biosynthetic process"/>
    <property type="evidence" value="ECO:0007669"/>
    <property type="project" value="InterPro"/>
</dbReference>
<organism evidence="6 7">
    <name type="scientific">Marivita hallyeonensis</name>
    <dbReference type="NCBI Taxonomy" id="996342"/>
    <lineage>
        <taxon>Bacteria</taxon>
        <taxon>Pseudomonadati</taxon>
        <taxon>Pseudomonadota</taxon>
        <taxon>Alphaproteobacteria</taxon>
        <taxon>Rhodobacterales</taxon>
        <taxon>Roseobacteraceae</taxon>
        <taxon>Marivita</taxon>
    </lineage>
</organism>
<comment type="cofactor">
    <cofactor evidence="3">
        <name>Zn(2+)</name>
        <dbReference type="ChEBI" id="CHEBI:29105"/>
    </cofactor>
    <text evidence="3">Binds 1 zinc ion per subunit.</text>
</comment>
<feature type="binding site" evidence="3 4">
    <location>
        <position position="274"/>
    </location>
    <ligand>
        <name>Zn(2+)</name>
        <dbReference type="ChEBI" id="CHEBI:29105"/>
    </ligand>
</feature>
<dbReference type="RefSeq" id="WP_072779979.1">
    <property type="nucleotide sequence ID" value="NZ_FQXC01000008.1"/>
</dbReference>
<keyword evidence="7" id="KW-1185">Reference proteome</keyword>
<dbReference type="OrthoDB" id="9803687at2"/>
<feature type="domain" description="Hcy-binding" evidence="5">
    <location>
        <begin position="1"/>
        <end position="288"/>
    </location>
</feature>